<sequence>MAIGDVSHLPFSRAEAERIRMSISRGADWSTAELGRTDEGYLRQLTGRPILKWPPELPPHDPRGVSSAPSFECWKKASASKIGIAGSYFSHKAGGRTACHSFLEAKLLRSFEMNPYVIEIRTQYPSWDRDAFLAYALRGRRMPKNKVLTIDFMLTLHIPGYPFRLYLGVSGKPSALLQEPAVLGRHERETSQLWTWGCAHEVMTERTVTEREHVNCRRLLSYMLHTDDIGALVPAVVEFAQAISTTTASGPLKRVIGMVAKRLGHDERMGFRLFGLAHFLGYLRWNHRYELDPRKPLSLSD</sequence>
<dbReference type="Proteomes" id="UP000054624">
    <property type="component" value="Unassembled WGS sequence"/>
</dbReference>
<protein>
    <recommendedName>
        <fullName evidence="3">Transposon Tn7 transposition protein TnsA</fullName>
    </recommendedName>
</protein>
<name>A0A158DPB7_9BURK</name>
<dbReference type="InterPro" id="IPR011856">
    <property type="entry name" value="tRNA_endonuc-like_dom_sf"/>
</dbReference>
<dbReference type="Gene3D" id="3.40.1350.10">
    <property type="match status" value="1"/>
</dbReference>
<dbReference type="EMBL" id="FCOI02000047">
    <property type="protein sequence ID" value="SAK96046.1"/>
    <property type="molecule type" value="Genomic_DNA"/>
</dbReference>
<evidence type="ECO:0000313" key="1">
    <source>
        <dbReference type="EMBL" id="SAK96046.1"/>
    </source>
</evidence>
<dbReference type="AlphaFoldDB" id="A0A158DPB7"/>
<evidence type="ECO:0008006" key="3">
    <source>
        <dbReference type="Google" id="ProtNLM"/>
    </source>
</evidence>
<keyword evidence="2" id="KW-1185">Reference proteome</keyword>
<reference evidence="2" key="1">
    <citation type="submission" date="2016-01" db="EMBL/GenBank/DDBJ databases">
        <authorList>
            <person name="Peeters Charlotte."/>
        </authorList>
    </citation>
    <scope>NUCLEOTIDE SEQUENCE [LARGE SCALE GENOMIC DNA]</scope>
</reference>
<dbReference type="GO" id="GO:0003676">
    <property type="term" value="F:nucleic acid binding"/>
    <property type="evidence" value="ECO:0007669"/>
    <property type="project" value="InterPro"/>
</dbReference>
<gene>
    <name evidence="1" type="ORF">AWB76_07233</name>
</gene>
<accession>A0A158DPB7</accession>
<organism evidence="1 2">
    <name type="scientific">Caballeronia temeraria</name>
    <dbReference type="NCBI Taxonomy" id="1777137"/>
    <lineage>
        <taxon>Bacteria</taxon>
        <taxon>Pseudomonadati</taxon>
        <taxon>Pseudomonadota</taxon>
        <taxon>Betaproteobacteria</taxon>
        <taxon>Burkholderiales</taxon>
        <taxon>Burkholderiaceae</taxon>
        <taxon>Caballeronia</taxon>
    </lineage>
</organism>
<proteinExistence type="predicted"/>
<evidence type="ECO:0000313" key="2">
    <source>
        <dbReference type="Proteomes" id="UP000054624"/>
    </source>
</evidence>